<name>A0A653CQM0_CALMS</name>
<evidence type="ECO:0000313" key="1">
    <source>
        <dbReference type="EMBL" id="VEN50112.1"/>
    </source>
</evidence>
<proteinExistence type="predicted"/>
<dbReference type="Proteomes" id="UP000410492">
    <property type="component" value="Unassembled WGS sequence"/>
</dbReference>
<accession>A0A653CQM0</accession>
<dbReference type="OrthoDB" id="6747550at2759"/>
<sequence>MLSFIYSCFVLFQGQVTKVDKTLFYFEVNNCLRVHMCIVLSKYQYKMPSLGSQVSIQKANGQRDKNILCEHSVLEGDLSCTVIKNEFSELVHSQKLSVVDIFLIDKYICSMINISSDIPPDIKVKIITSIIVHTMQKYGSNMTHCEHEKSACDVIIKPHIIKTVNDCHYVEYVSKKYRSYPKWSFGIHSKETHTTLLLGYLTLDSRYGFLTLRDSSHKMPCIVFKESEKAVGSLIDTYVMLKDYRIITEIFNEENVPCLEYICVKFEDIVILHSLAKVLIQYPPPGNCKYHTSFSTSEEIHGCVW</sequence>
<organism evidence="1 2">
    <name type="scientific">Callosobruchus maculatus</name>
    <name type="common">Southern cowpea weevil</name>
    <name type="synonym">Pulse bruchid</name>
    <dbReference type="NCBI Taxonomy" id="64391"/>
    <lineage>
        <taxon>Eukaryota</taxon>
        <taxon>Metazoa</taxon>
        <taxon>Ecdysozoa</taxon>
        <taxon>Arthropoda</taxon>
        <taxon>Hexapoda</taxon>
        <taxon>Insecta</taxon>
        <taxon>Pterygota</taxon>
        <taxon>Neoptera</taxon>
        <taxon>Endopterygota</taxon>
        <taxon>Coleoptera</taxon>
        <taxon>Polyphaga</taxon>
        <taxon>Cucujiformia</taxon>
        <taxon>Chrysomeloidea</taxon>
        <taxon>Chrysomelidae</taxon>
        <taxon>Bruchinae</taxon>
        <taxon>Bruchini</taxon>
        <taxon>Callosobruchus</taxon>
    </lineage>
</organism>
<keyword evidence="2" id="KW-1185">Reference proteome</keyword>
<protein>
    <submittedName>
        <fullName evidence="1">Uncharacterized protein</fullName>
    </submittedName>
</protein>
<dbReference type="AlphaFoldDB" id="A0A653CQM0"/>
<dbReference type="EMBL" id="CAACVG010008511">
    <property type="protein sequence ID" value="VEN50112.1"/>
    <property type="molecule type" value="Genomic_DNA"/>
</dbReference>
<reference evidence="1 2" key="1">
    <citation type="submission" date="2019-01" db="EMBL/GenBank/DDBJ databases">
        <authorList>
            <person name="Sayadi A."/>
        </authorList>
    </citation>
    <scope>NUCLEOTIDE SEQUENCE [LARGE SCALE GENOMIC DNA]</scope>
</reference>
<gene>
    <name evidence="1" type="ORF">CALMAC_LOCUS10988</name>
</gene>
<evidence type="ECO:0000313" key="2">
    <source>
        <dbReference type="Proteomes" id="UP000410492"/>
    </source>
</evidence>